<evidence type="ECO:0000259" key="8">
    <source>
        <dbReference type="PROSITE" id="PS50893"/>
    </source>
</evidence>
<dbReference type="Gene3D" id="3.40.50.300">
    <property type="entry name" value="P-loop containing nucleotide triphosphate hydrolases"/>
    <property type="match status" value="1"/>
</dbReference>
<keyword evidence="2 7" id="KW-0812">Transmembrane</keyword>
<protein>
    <submittedName>
        <fullName evidence="10">ABC transporter ATP-binding protein</fullName>
    </submittedName>
</protein>
<dbReference type="GO" id="GO:0005886">
    <property type="term" value="C:plasma membrane"/>
    <property type="evidence" value="ECO:0007669"/>
    <property type="project" value="UniProtKB-SubCell"/>
</dbReference>
<dbReference type="SMART" id="SM00382">
    <property type="entry name" value="AAA"/>
    <property type="match status" value="1"/>
</dbReference>
<dbReference type="InterPro" id="IPR039421">
    <property type="entry name" value="Type_1_exporter"/>
</dbReference>
<feature type="transmembrane region" description="Helical" evidence="7">
    <location>
        <begin position="16"/>
        <end position="38"/>
    </location>
</feature>
<dbReference type="InterPro" id="IPR036640">
    <property type="entry name" value="ABC1_TM_sf"/>
</dbReference>
<dbReference type="GO" id="GO:0005524">
    <property type="term" value="F:ATP binding"/>
    <property type="evidence" value="ECO:0007669"/>
    <property type="project" value="UniProtKB-KW"/>
</dbReference>
<evidence type="ECO:0000256" key="2">
    <source>
        <dbReference type="ARBA" id="ARBA00022692"/>
    </source>
</evidence>
<dbReference type="Pfam" id="PF00664">
    <property type="entry name" value="ABC_membrane"/>
    <property type="match status" value="1"/>
</dbReference>
<name>A0A540VGV7_9CHLR</name>
<evidence type="ECO:0000256" key="5">
    <source>
        <dbReference type="ARBA" id="ARBA00022989"/>
    </source>
</evidence>
<dbReference type="AlphaFoldDB" id="A0A540VGV7"/>
<dbReference type="SUPFAM" id="SSF90123">
    <property type="entry name" value="ABC transporter transmembrane region"/>
    <property type="match status" value="1"/>
</dbReference>
<dbReference type="PANTHER" id="PTHR24221">
    <property type="entry name" value="ATP-BINDING CASSETTE SUB-FAMILY B"/>
    <property type="match status" value="1"/>
</dbReference>
<dbReference type="InterPro" id="IPR011527">
    <property type="entry name" value="ABC1_TM_dom"/>
</dbReference>
<evidence type="ECO:0000256" key="6">
    <source>
        <dbReference type="ARBA" id="ARBA00023136"/>
    </source>
</evidence>
<dbReference type="InterPro" id="IPR027417">
    <property type="entry name" value="P-loop_NTPase"/>
</dbReference>
<dbReference type="CDD" id="cd07346">
    <property type="entry name" value="ABC_6TM_exporters"/>
    <property type="match status" value="1"/>
</dbReference>
<dbReference type="InterPro" id="IPR003593">
    <property type="entry name" value="AAA+_ATPase"/>
</dbReference>
<evidence type="ECO:0000256" key="3">
    <source>
        <dbReference type="ARBA" id="ARBA00022741"/>
    </source>
</evidence>
<keyword evidence="4 10" id="KW-0067">ATP-binding</keyword>
<evidence type="ECO:0000313" key="11">
    <source>
        <dbReference type="Proteomes" id="UP000317371"/>
    </source>
</evidence>
<feature type="domain" description="ABC transmembrane type-1" evidence="9">
    <location>
        <begin position="19"/>
        <end position="281"/>
    </location>
</feature>
<feature type="transmembrane region" description="Helical" evidence="7">
    <location>
        <begin position="144"/>
        <end position="171"/>
    </location>
</feature>
<dbReference type="InterPro" id="IPR003439">
    <property type="entry name" value="ABC_transporter-like_ATP-bd"/>
</dbReference>
<dbReference type="OrthoDB" id="9769115at2"/>
<evidence type="ECO:0000313" key="10">
    <source>
        <dbReference type="EMBL" id="TQE96004.1"/>
    </source>
</evidence>
<dbReference type="InParanoid" id="A0A540VGV7"/>
<dbReference type="Gene3D" id="1.20.1560.10">
    <property type="entry name" value="ABC transporter type 1, transmembrane domain"/>
    <property type="match status" value="1"/>
</dbReference>
<dbReference type="Pfam" id="PF00005">
    <property type="entry name" value="ABC_tran"/>
    <property type="match status" value="1"/>
</dbReference>
<dbReference type="GO" id="GO:0016887">
    <property type="term" value="F:ATP hydrolysis activity"/>
    <property type="evidence" value="ECO:0007669"/>
    <property type="project" value="InterPro"/>
</dbReference>
<feature type="domain" description="ABC transporter" evidence="8">
    <location>
        <begin position="357"/>
        <end position="599"/>
    </location>
</feature>
<dbReference type="Proteomes" id="UP000317371">
    <property type="component" value="Unassembled WGS sequence"/>
</dbReference>
<reference evidence="10 11" key="1">
    <citation type="submission" date="2019-06" db="EMBL/GenBank/DDBJ databases">
        <title>Genome sequence of Litorilinea aerophila BAA-2444.</title>
        <authorList>
            <person name="Maclea K.S."/>
            <person name="Maurais E.G."/>
            <person name="Iannazzi L.C."/>
        </authorList>
    </citation>
    <scope>NUCLEOTIDE SEQUENCE [LARGE SCALE GENOMIC DNA]</scope>
    <source>
        <strain evidence="10 11">ATCC BAA-2444</strain>
    </source>
</reference>
<dbReference type="PROSITE" id="PS50929">
    <property type="entry name" value="ABC_TM1F"/>
    <property type="match status" value="1"/>
</dbReference>
<accession>A0A540VGV7</accession>
<comment type="subcellular location">
    <subcellularLocation>
        <location evidence="1">Cell membrane</location>
        <topology evidence="1">Multi-pass membrane protein</topology>
    </subcellularLocation>
</comment>
<dbReference type="RefSeq" id="WP_141609921.1">
    <property type="nucleotide sequence ID" value="NZ_VIGC02000010.1"/>
</dbReference>
<dbReference type="PROSITE" id="PS50893">
    <property type="entry name" value="ABC_TRANSPORTER_2"/>
    <property type="match status" value="1"/>
</dbReference>
<sequence>MSLARLTWHLLRAAPWLALGIFLSSILYASLPLLFGLISRAFFDTLTGAAPARFSIQTLLVLFLANRIAVQLVEMGYAGSSAYQYYRMQSLLQRRVFQAIMASRPLQVPFSVGEVLNRLDEDTQAVIEPAWIVPFSGGYLTATLLTLGVMLSIDVPLTLLALVPMVASIWLMRRLGARLQAVRTTARTATGAVSSLLGEILNGVQALQVATAEEAAVARFIRLGHGRRRAMVQDATWDALARSLNRAAIPLATGMVLLFAANRMHTGSFSVGDFALFASYIALNNTGAGELVGVLGRLLAAARQAEVSQRRLEELLPPQVPLVAARPEGRPSGVDFWPEMRVEEVQAPGQVGDDLETRLEELEVIGLTCRRQAGGQGIDGVNLRLQRGSFTVICGQVGAGKSTLLQALLGFLPSQAGTIRWNGQPVADPATFLAPPRCGYVPQEPHLFSATLRENILLGFPAEPDELATALHDAVLELDMPRLEAGLDTLVGPRGTRLSGGQLQRTAAARLLVRAPELLILDDLSRGLDMETEAQLWERLLARRHGVRGPSALLAVSNRRAALRRADQVVVLAAGRVVDTGPLDQLLARCPEMQRLWQEVEAS</sequence>
<dbReference type="GO" id="GO:0140359">
    <property type="term" value="F:ABC-type transporter activity"/>
    <property type="evidence" value="ECO:0007669"/>
    <property type="project" value="InterPro"/>
</dbReference>
<dbReference type="SUPFAM" id="SSF52540">
    <property type="entry name" value="P-loop containing nucleoside triphosphate hydrolases"/>
    <property type="match status" value="1"/>
</dbReference>
<proteinExistence type="predicted"/>
<keyword evidence="11" id="KW-1185">Reference proteome</keyword>
<keyword evidence="6 7" id="KW-0472">Membrane</keyword>
<dbReference type="EMBL" id="VIGC01000010">
    <property type="protein sequence ID" value="TQE96004.1"/>
    <property type="molecule type" value="Genomic_DNA"/>
</dbReference>
<evidence type="ECO:0000256" key="4">
    <source>
        <dbReference type="ARBA" id="ARBA00022840"/>
    </source>
</evidence>
<evidence type="ECO:0000259" key="9">
    <source>
        <dbReference type="PROSITE" id="PS50929"/>
    </source>
</evidence>
<comment type="caution">
    <text evidence="10">The sequence shown here is derived from an EMBL/GenBank/DDBJ whole genome shotgun (WGS) entry which is preliminary data.</text>
</comment>
<evidence type="ECO:0000256" key="7">
    <source>
        <dbReference type="SAM" id="Phobius"/>
    </source>
</evidence>
<gene>
    <name evidence="10" type="ORF">FKZ61_09705</name>
</gene>
<keyword evidence="3" id="KW-0547">Nucleotide-binding</keyword>
<dbReference type="PANTHER" id="PTHR24221:SF423">
    <property type="entry name" value="ABC TRANSPORTER"/>
    <property type="match status" value="1"/>
</dbReference>
<evidence type="ECO:0000256" key="1">
    <source>
        <dbReference type="ARBA" id="ARBA00004651"/>
    </source>
</evidence>
<keyword evidence="5 7" id="KW-1133">Transmembrane helix</keyword>
<organism evidence="10 11">
    <name type="scientific">Litorilinea aerophila</name>
    <dbReference type="NCBI Taxonomy" id="1204385"/>
    <lineage>
        <taxon>Bacteria</taxon>
        <taxon>Bacillati</taxon>
        <taxon>Chloroflexota</taxon>
        <taxon>Caldilineae</taxon>
        <taxon>Caldilineales</taxon>
        <taxon>Caldilineaceae</taxon>
        <taxon>Litorilinea</taxon>
    </lineage>
</organism>